<name>A0AA45WVR0_9CLOT</name>
<dbReference type="SMART" id="SM00283">
    <property type="entry name" value="MA"/>
    <property type="match status" value="1"/>
</dbReference>
<evidence type="ECO:0000259" key="4">
    <source>
        <dbReference type="PROSITE" id="PS50111"/>
    </source>
</evidence>
<evidence type="ECO:0000256" key="3">
    <source>
        <dbReference type="PROSITE-ProRule" id="PRU00284"/>
    </source>
</evidence>
<keyword evidence="1 3" id="KW-0807">Transducer</keyword>
<dbReference type="PANTHER" id="PTHR32089:SF112">
    <property type="entry name" value="LYSOZYME-LIKE PROTEIN-RELATED"/>
    <property type="match status" value="1"/>
</dbReference>
<feature type="domain" description="Methyl-accepting transducer" evidence="4">
    <location>
        <begin position="114"/>
        <end position="277"/>
    </location>
</feature>
<proteinExistence type="inferred from homology"/>
<dbReference type="InterPro" id="IPR004089">
    <property type="entry name" value="MCPsignal_dom"/>
</dbReference>
<evidence type="ECO:0000313" key="5">
    <source>
        <dbReference type="EMBL" id="SMP54358.1"/>
    </source>
</evidence>
<dbReference type="EMBL" id="FXUF01000005">
    <property type="protein sequence ID" value="SMP54358.1"/>
    <property type="molecule type" value="Genomic_DNA"/>
</dbReference>
<gene>
    <name evidence="5" type="ORF">SAMN06296020_105119</name>
</gene>
<dbReference type="GO" id="GO:0006935">
    <property type="term" value="P:chemotaxis"/>
    <property type="evidence" value="ECO:0007669"/>
    <property type="project" value="InterPro"/>
</dbReference>
<dbReference type="Gene3D" id="1.10.287.950">
    <property type="entry name" value="Methyl-accepting chemotaxis protein"/>
    <property type="match status" value="1"/>
</dbReference>
<accession>A0AA45WVR0</accession>
<organism evidence="5 6">
    <name type="scientific">Anoxynatronum buryatiense</name>
    <dbReference type="NCBI Taxonomy" id="489973"/>
    <lineage>
        <taxon>Bacteria</taxon>
        <taxon>Bacillati</taxon>
        <taxon>Bacillota</taxon>
        <taxon>Clostridia</taxon>
        <taxon>Eubacteriales</taxon>
        <taxon>Clostridiaceae</taxon>
        <taxon>Anoxynatronum</taxon>
    </lineage>
</organism>
<dbReference type="SUPFAM" id="SSF58104">
    <property type="entry name" value="Methyl-accepting chemotaxis protein (MCP) signaling domain"/>
    <property type="match status" value="1"/>
</dbReference>
<keyword evidence="6" id="KW-1185">Reference proteome</keyword>
<dbReference type="AlphaFoldDB" id="A0AA45WVR0"/>
<evidence type="ECO:0000313" key="6">
    <source>
        <dbReference type="Proteomes" id="UP001158066"/>
    </source>
</evidence>
<dbReference type="InterPro" id="IPR029151">
    <property type="entry name" value="Sensor-like_sf"/>
</dbReference>
<comment type="similarity">
    <text evidence="2">Belongs to the methyl-accepting chemotaxis (MCP) protein family.</text>
</comment>
<evidence type="ECO:0000256" key="1">
    <source>
        <dbReference type="ARBA" id="ARBA00023224"/>
    </source>
</evidence>
<evidence type="ECO:0000256" key="2">
    <source>
        <dbReference type="ARBA" id="ARBA00029447"/>
    </source>
</evidence>
<dbReference type="GO" id="GO:0016020">
    <property type="term" value="C:membrane"/>
    <property type="evidence" value="ECO:0007669"/>
    <property type="project" value="InterPro"/>
</dbReference>
<dbReference type="SUPFAM" id="SSF103190">
    <property type="entry name" value="Sensory domain-like"/>
    <property type="match status" value="1"/>
</dbReference>
<dbReference type="PANTHER" id="PTHR32089">
    <property type="entry name" value="METHYL-ACCEPTING CHEMOTAXIS PROTEIN MCPB"/>
    <property type="match status" value="1"/>
</dbReference>
<sequence length="277" mass="30618">MSHDYQEVQLVHLMNMASYLPHFFEDDIIIGITNTERFIKQTTHLNLPVSVKEGDLVTAGDGMYEAMKLEKPYVAIIPKEKFGTAFKSTSVPIRDKNGEIIGAFGIGRSLEKQEKMSKLSTNLSATSHQLAKTVHDISEGVQNRVESNQVISKMIHETYESTKKTDEIVRFVNAIATQSNLLGLNAAIEAARAGEEGKGFAVVAEEVRKLSSLSSQSIEKIDAVLHQIKDSVKEIQQSIDQSDVVFQEQAAALQEINAAIQELNTSAMILEEVIQND</sequence>
<dbReference type="Pfam" id="PF00015">
    <property type="entry name" value="MCPsignal"/>
    <property type="match status" value="1"/>
</dbReference>
<dbReference type="InterPro" id="IPR004090">
    <property type="entry name" value="Chemotax_Me-accpt_rcpt"/>
</dbReference>
<protein>
    <submittedName>
        <fullName evidence="5">Methyl-accepting chemotaxis protein (MCP) signalling domain-containing protein</fullName>
    </submittedName>
</protein>
<dbReference type="PROSITE" id="PS50111">
    <property type="entry name" value="CHEMOTAXIS_TRANSDUC_2"/>
    <property type="match status" value="1"/>
</dbReference>
<dbReference type="GO" id="GO:0007165">
    <property type="term" value="P:signal transduction"/>
    <property type="evidence" value="ECO:0007669"/>
    <property type="project" value="UniProtKB-KW"/>
</dbReference>
<reference evidence="5" key="1">
    <citation type="submission" date="2017-05" db="EMBL/GenBank/DDBJ databases">
        <authorList>
            <person name="Varghese N."/>
            <person name="Submissions S."/>
        </authorList>
    </citation>
    <scope>NUCLEOTIDE SEQUENCE</scope>
    <source>
        <strain evidence="5">Su22</strain>
    </source>
</reference>
<dbReference type="Proteomes" id="UP001158066">
    <property type="component" value="Unassembled WGS sequence"/>
</dbReference>
<dbReference type="PRINTS" id="PR00260">
    <property type="entry name" value="CHEMTRNSDUCR"/>
</dbReference>
<dbReference type="GO" id="GO:0004888">
    <property type="term" value="F:transmembrane signaling receptor activity"/>
    <property type="evidence" value="ECO:0007669"/>
    <property type="project" value="InterPro"/>
</dbReference>
<comment type="caution">
    <text evidence="5">The sequence shown here is derived from an EMBL/GenBank/DDBJ whole genome shotgun (WGS) entry which is preliminary data.</text>
</comment>